<evidence type="ECO:0000313" key="6">
    <source>
        <dbReference type="Proteomes" id="UP000236161"/>
    </source>
</evidence>
<evidence type="ECO:0000259" key="4">
    <source>
        <dbReference type="Pfam" id="PF03763"/>
    </source>
</evidence>
<keyword evidence="2" id="KW-0175">Coiled coil</keyword>
<feature type="coiled-coil region" evidence="2">
    <location>
        <begin position="476"/>
        <end position="529"/>
    </location>
</feature>
<evidence type="ECO:0000256" key="2">
    <source>
        <dbReference type="SAM" id="Coils"/>
    </source>
</evidence>
<dbReference type="GO" id="GO:0004693">
    <property type="term" value="F:cyclin-dependent protein serine/threonine kinase activity"/>
    <property type="evidence" value="ECO:0007669"/>
    <property type="project" value="UniProtKB-EC"/>
</dbReference>
<feature type="region of interest" description="Disordered" evidence="3">
    <location>
        <begin position="327"/>
        <end position="385"/>
    </location>
</feature>
<name>A0A2I0B2I1_9ASPA</name>
<comment type="similarity">
    <text evidence="1">Belongs to the remorin family.</text>
</comment>
<dbReference type="EMBL" id="KZ451922">
    <property type="protein sequence ID" value="PKA61992.1"/>
    <property type="molecule type" value="Genomic_DNA"/>
</dbReference>
<dbReference type="Pfam" id="PF03763">
    <property type="entry name" value="Remorin_C"/>
    <property type="match status" value="1"/>
</dbReference>
<sequence length="556" mass="62535">MDYERIHKVQMGIISPSKLRMKLLGSQHMRRKDGRSSSRASPSKHDDSEYAKRNLLCGDLREEADSMDSSIDSSNPNHLNHLFSSKDISSFAERNQSLSSTGDSLFQESFNARNIRNHNNTDSSSQNLLGSKFNAVNSIKHQEEDSNDYDSGHENASTSSFEFHRGEKTSQHPVIGAFSGHVPSKWNDAEKWLVNRQAMNSNASKKTSSQNHGNRLMISSWARIAPESMIADHRPSVIQSAARNPISHYVPSKFSFVPLILHSSLVSSKDSSILAEHCQGSSDSDGLARLKMERNHNESSVTESCLSQMEDIPAKSSVSMRDVGTEMTPIASQDPSRTGTPIEHMTPRCSPVSSTQSSPRKRLAAVDMSQSTSDNVRGSHEDSNKLDLSDREVQLKTRREIAALGLQLGKLNIASWAIREETEPTSLSPKAIDEVEQLRKEYEARAASWEEAEKSKHMARFKREEIKIQAWEIHQRAKYEARMRKVEIQAENMKSRGEEAMSEKLRRMLERAEEKRAAAEATKNCDAARTARQAERIRKTGRAPSPRHTRCCSWFL</sequence>
<dbReference type="STRING" id="1088818.A0A2I0B2I1"/>
<dbReference type="InterPro" id="IPR005516">
    <property type="entry name" value="Remorin_C"/>
</dbReference>
<dbReference type="EC" id="2.7.11.22" evidence="5"/>
<accession>A0A2I0B2I1</accession>
<dbReference type="Proteomes" id="UP000236161">
    <property type="component" value="Unassembled WGS sequence"/>
</dbReference>
<feature type="region of interest" description="Disordered" evidence="3">
    <location>
        <begin position="141"/>
        <end position="161"/>
    </location>
</feature>
<feature type="domain" description="Remorin C-terminal" evidence="4">
    <location>
        <begin position="441"/>
        <end position="545"/>
    </location>
</feature>
<organism evidence="5 6">
    <name type="scientific">Apostasia shenzhenica</name>
    <dbReference type="NCBI Taxonomy" id="1088818"/>
    <lineage>
        <taxon>Eukaryota</taxon>
        <taxon>Viridiplantae</taxon>
        <taxon>Streptophyta</taxon>
        <taxon>Embryophyta</taxon>
        <taxon>Tracheophyta</taxon>
        <taxon>Spermatophyta</taxon>
        <taxon>Magnoliopsida</taxon>
        <taxon>Liliopsida</taxon>
        <taxon>Asparagales</taxon>
        <taxon>Orchidaceae</taxon>
        <taxon>Apostasioideae</taxon>
        <taxon>Apostasia</taxon>
    </lineage>
</organism>
<gene>
    <name evidence="5" type="ORF">AXF42_Ash019198</name>
</gene>
<dbReference type="PANTHER" id="PTHR31471:SF1">
    <property type="entry name" value="OS12G0613600 PROTEIN"/>
    <property type="match status" value="1"/>
</dbReference>
<protein>
    <submittedName>
        <fullName evidence="5">Remorin</fullName>
        <ecNumber evidence="5">2.7.11.22</ecNumber>
    </submittedName>
</protein>
<dbReference type="AlphaFoldDB" id="A0A2I0B2I1"/>
<reference evidence="5 6" key="1">
    <citation type="journal article" date="2017" name="Nature">
        <title>The Apostasia genome and the evolution of orchids.</title>
        <authorList>
            <person name="Zhang G.Q."/>
            <person name="Liu K.W."/>
            <person name="Li Z."/>
            <person name="Lohaus R."/>
            <person name="Hsiao Y.Y."/>
            <person name="Niu S.C."/>
            <person name="Wang J.Y."/>
            <person name="Lin Y.C."/>
            <person name="Xu Q."/>
            <person name="Chen L.J."/>
            <person name="Yoshida K."/>
            <person name="Fujiwara S."/>
            <person name="Wang Z.W."/>
            <person name="Zhang Y.Q."/>
            <person name="Mitsuda N."/>
            <person name="Wang M."/>
            <person name="Liu G.H."/>
            <person name="Pecoraro L."/>
            <person name="Huang H.X."/>
            <person name="Xiao X.J."/>
            <person name="Lin M."/>
            <person name="Wu X.Y."/>
            <person name="Wu W.L."/>
            <person name="Chen Y.Y."/>
            <person name="Chang S.B."/>
            <person name="Sakamoto S."/>
            <person name="Ohme-Takagi M."/>
            <person name="Yagi M."/>
            <person name="Zeng S.J."/>
            <person name="Shen C.Y."/>
            <person name="Yeh C.M."/>
            <person name="Luo Y.B."/>
            <person name="Tsai W.C."/>
            <person name="Van de Peer Y."/>
            <person name="Liu Z.J."/>
        </authorList>
    </citation>
    <scope>NUCLEOTIDE SEQUENCE [LARGE SCALE GENOMIC DNA]</scope>
    <source>
        <strain evidence="6">cv. Shenzhen</strain>
        <tissue evidence="5">Stem</tissue>
    </source>
</reference>
<keyword evidence="5" id="KW-0808">Transferase</keyword>
<proteinExistence type="inferred from homology"/>
<dbReference type="PANTHER" id="PTHR31471">
    <property type="entry name" value="OS02G0116800 PROTEIN"/>
    <property type="match status" value="1"/>
</dbReference>
<dbReference type="OrthoDB" id="1900877at2759"/>
<feature type="region of interest" description="Disordered" evidence="3">
    <location>
        <begin position="25"/>
        <end position="51"/>
    </location>
</feature>
<keyword evidence="6" id="KW-1185">Reference proteome</keyword>
<evidence type="ECO:0000313" key="5">
    <source>
        <dbReference type="EMBL" id="PKA61992.1"/>
    </source>
</evidence>
<feature type="compositionally biased region" description="Polar residues" evidence="3">
    <location>
        <begin position="330"/>
        <end position="339"/>
    </location>
</feature>
<evidence type="ECO:0000256" key="1">
    <source>
        <dbReference type="ARBA" id="ARBA00005711"/>
    </source>
</evidence>
<evidence type="ECO:0000256" key="3">
    <source>
        <dbReference type="SAM" id="MobiDB-lite"/>
    </source>
</evidence>